<protein>
    <submittedName>
        <fullName evidence="1">Uncharacterized protein</fullName>
    </submittedName>
</protein>
<dbReference type="EMBL" id="BARW01041795">
    <property type="protein sequence ID" value="GAJ18123.1"/>
    <property type="molecule type" value="Genomic_DNA"/>
</dbReference>
<accession>X1UKY0</accession>
<dbReference type="AlphaFoldDB" id="X1UKY0"/>
<sequence length="44" mass="4668">MMFALSAIIMAVSAGTLHVMGLKLNDTVEMIQLFEPIGGKVAAF</sequence>
<reference evidence="1" key="1">
    <citation type="journal article" date="2014" name="Front. Microbiol.">
        <title>High frequency of phylogenetically diverse reductive dehalogenase-homologous genes in deep subseafloor sedimentary metagenomes.</title>
        <authorList>
            <person name="Kawai M."/>
            <person name="Futagami T."/>
            <person name="Toyoda A."/>
            <person name="Takaki Y."/>
            <person name="Nishi S."/>
            <person name="Hori S."/>
            <person name="Arai W."/>
            <person name="Tsubouchi T."/>
            <person name="Morono Y."/>
            <person name="Uchiyama I."/>
            <person name="Ito T."/>
            <person name="Fujiyama A."/>
            <person name="Inagaki F."/>
            <person name="Takami H."/>
        </authorList>
    </citation>
    <scope>NUCLEOTIDE SEQUENCE</scope>
    <source>
        <strain evidence="1">Expedition CK06-06</strain>
    </source>
</reference>
<gene>
    <name evidence="1" type="ORF">S12H4_62360</name>
</gene>
<comment type="caution">
    <text evidence="1">The sequence shown here is derived from an EMBL/GenBank/DDBJ whole genome shotgun (WGS) entry which is preliminary data.</text>
</comment>
<proteinExistence type="predicted"/>
<organism evidence="1">
    <name type="scientific">marine sediment metagenome</name>
    <dbReference type="NCBI Taxonomy" id="412755"/>
    <lineage>
        <taxon>unclassified sequences</taxon>
        <taxon>metagenomes</taxon>
        <taxon>ecological metagenomes</taxon>
    </lineage>
</organism>
<feature type="non-terminal residue" evidence="1">
    <location>
        <position position="44"/>
    </location>
</feature>
<evidence type="ECO:0000313" key="1">
    <source>
        <dbReference type="EMBL" id="GAJ18123.1"/>
    </source>
</evidence>
<name>X1UKY0_9ZZZZ</name>